<organism evidence="2 3">
    <name type="scientific">Coniophora puteana (strain RWD-64-598)</name>
    <name type="common">Brown rot fungus</name>
    <dbReference type="NCBI Taxonomy" id="741705"/>
    <lineage>
        <taxon>Eukaryota</taxon>
        <taxon>Fungi</taxon>
        <taxon>Dikarya</taxon>
        <taxon>Basidiomycota</taxon>
        <taxon>Agaricomycotina</taxon>
        <taxon>Agaricomycetes</taxon>
        <taxon>Agaricomycetidae</taxon>
        <taxon>Boletales</taxon>
        <taxon>Coniophorineae</taxon>
        <taxon>Coniophoraceae</taxon>
        <taxon>Coniophora</taxon>
    </lineage>
</organism>
<keyword evidence="3" id="KW-1185">Reference proteome</keyword>
<name>A0A5M3N7J6_CONPW</name>
<evidence type="ECO:0000313" key="3">
    <source>
        <dbReference type="Proteomes" id="UP000053558"/>
    </source>
</evidence>
<evidence type="ECO:0000256" key="1">
    <source>
        <dbReference type="SAM" id="MobiDB-lite"/>
    </source>
</evidence>
<dbReference type="KEGG" id="cput:CONPUDRAFT_149174"/>
<evidence type="ECO:0000313" key="2">
    <source>
        <dbReference type="EMBL" id="EIW87137.1"/>
    </source>
</evidence>
<dbReference type="OrthoDB" id="1421013at2759"/>
<gene>
    <name evidence="2" type="ORF">CONPUDRAFT_149174</name>
</gene>
<feature type="compositionally biased region" description="Polar residues" evidence="1">
    <location>
        <begin position="28"/>
        <end position="40"/>
    </location>
</feature>
<comment type="caution">
    <text evidence="2">The sequence shown here is derived from an EMBL/GenBank/DDBJ whole genome shotgun (WGS) entry which is preliminary data.</text>
</comment>
<proteinExistence type="predicted"/>
<feature type="compositionally biased region" description="Basic and acidic residues" evidence="1">
    <location>
        <begin position="1"/>
        <end position="14"/>
    </location>
</feature>
<accession>A0A5M3N7J6</accession>
<dbReference type="EMBL" id="JH711573">
    <property type="protein sequence ID" value="EIW87137.1"/>
    <property type="molecule type" value="Genomic_DNA"/>
</dbReference>
<protein>
    <submittedName>
        <fullName evidence="2">Uncharacterized protein</fullName>
    </submittedName>
</protein>
<feature type="region of interest" description="Disordered" evidence="1">
    <location>
        <begin position="1"/>
        <end position="44"/>
    </location>
</feature>
<reference evidence="3" key="1">
    <citation type="journal article" date="2012" name="Science">
        <title>The Paleozoic origin of enzymatic lignin decomposition reconstructed from 31 fungal genomes.</title>
        <authorList>
            <person name="Floudas D."/>
            <person name="Binder M."/>
            <person name="Riley R."/>
            <person name="Barry K."/>
            <person name="Blanchette R.A."/>
            <person name="Henrissat B."/>
            <person name="Martinez A.T."/>
            <person name="Otillar R."/>
            <person name="Spatafora J.W."/>
            <person name="Yadav J.S."/>
            <person name="Aerts A."/>
            <person name="Benoit I."/>
            <person name="Boyd A."/>
            <person name="Carlson A."/>
            <person name="Copeland A."/>
            <person name="Coutinho P.M."/>
            <person name="de Vries R.P."/>
            <person name="Ferreira P."/>
            <person name="Findley K."/>
            <person name="Foster B."/>
            <person name="Gaskell J."/>
            <person name="Glotzer D."/>
            <person name="Gorecki P."/>
            <person name="Heitman J."/>
            <person name="Hesse C."/>
            <person name="Hori C."/>
            <person name="Igarashi K."/>
            <person name="Jurgens J.A."/>
            <person name="Kallen N."/>
            <person name="Kersten P."/>
            <person name="Kohler A."/>
            <person name="Kuees U."/>
            <person name="Kumar T.K.A."/>
            <person name="Kuo A."/>
            <person name="LaButti K."/>
            <person name="Larrondo L.F."/>
            <person name="Lindquist E."/>
            <person name="Ling A."/>
            <person name="Lombard V."/>
            <person name="Lucas S."/>
            <person name="Lundell T."/>
            <person name="Martin R."/>
            <person name="McLaughlin D.J."/>
            <person name="Morgenstern I."/>
            <person name="Morin E."/>
            <person name="Murat C."/>
            <person name="Nagy L.G."/>
            <person name="Nolan M."/>
            <person name="Ohm R.A."/>
            <person name="Patyshakuliyeva A."/>
            <person name="Rokas A."/>
            <person name="Ruiz-Duenas F.J."/>
            <person name="Sabat G."/>
            <person name="Salamov A."/>
            <person name="Samejima M."/>
            <person name="Schmutz J."/>
            <person name="Slot J.C."/>
            <person name="St John F."/>
            <person name="Stenlid J."/>
            <person name="Sun H."/>
            <person name="Sun S."/>
            <person name="Syed K."/>
            <person name="Tsang A."/>
            <person name="Wiebenga A."/>
            <person name="Young D."/>
            <person name="Pisabarro A."/>
            <person name="Eastwood D.C."/>
            <person name="Martin F."/>
            <person name="Cullen D."/>
            <person name="Grigoriev I.V."/>
            <person name="Hibbett D.S."/>
        </authorList>
    </citation>
    <scope>NUCLEOTIDE SEQUENCE [LARGE SCALE GENOMIC DNA]</scope>
    <source>
        <strain evidence="3">RWD-64-598 SS2</strain>
    </source>
</reference>
<feature type="compositionally biased region" description="Acidic residues" evidence="1">
    <location>
        <begin position="63"/>
        <end position="100"/>
    </location>
</feature>
<dbReference type="RefSeq" id="XP_007763725.1">
    <property type="nucleotide sequence ID" value="XM_007765535.1"/>
</dbReference>
<dbReference type="GeneID" id="19202561"/>
<dbReference type="AlphaFoldDB" id="A0A5M3N7J6"/>
<feature type="region of interest" description="Disordered" evidence="1">
    <location>
        <begin position="60"/>
        <end position="125"/>
    </location>
</feature>
<dbReference type="Proteomes" id="UP000053558">
    <property type="component" value="Unassembled WGS sequence"/>
</dbReference>
<sequence>MAKPEPPQEKKRTPLDTQAAGRFIRHGVTQSTYAQSTSSEEVVPSTFVPVRVTSKMVERSEYEDQLANESSEEEEELKIFDGDEDEEEVSEDDDGDEVSGPDEGVREYGDDEGKEEQTGAKRRRTSSVSLGMSLYLLFGYLTNVGG</sequence>
<dbReference type="OMA" id="FTHMSSP"/>